<evidence type="ECO:0000313" key="5">
    <source>
        <dbReference type="EMBL" id="KAK7862235.1"/>
    </source>
</evidence>
<evidence type="ECO:0000256" key="1">
    <source>
        <dbReference type="ARBA" id="ARBA00023157"/>
    </source>
</evidence>
<protein>
    <recommendedName>
        <fullName evidence="4">C-type lectin domain-containing protein</fullName>
    </recommendedName>
</protein>
<evidence type="ECO:0000259" key="4">
    <source>
        <dbReference type="PROSITE" id="PS50041"/>
    </source>
</evidence>
<organism evidence="5 6">
    <name type="scientific">Gryllus longicercus</name>
    <dbReference type="NCBI Taxonomy" id="2509291"/>
    <lineage>
        <taxon>Eukaryota</taxon>
        <taxon>Metazoa</taxon>
        <taxon>Ecdysozoa</taxon>
        <taxon>Arthropoda</taxon>
        <taxon>Hexapoda</taxon>
        <taxon>Insecta</taxon>
        <taxon>Pterygota</taxon>
        <taxon>Neoptera</taxon>
        <taxon>Polyneoptera</taxon>
        <taxon>Orthoptera</taxon>
        <taxon>Ensifera</taxon>
        <taxon>Gryllidea</taxon>
        <taxon>Grylloidea</taxon>
        <taxon>Gryllidae</taxon>
        <taxon>Gryllinae</taxon>
        <taxon>Gryllus</taxon>
    </lineage>
</organism>
<feature type="domain" description="C-type lectin" evidence="4">
    <location>
        <begin position="152"/>
        <end position="264"/>
    </location>
</feature>
<sequence>MGARRPLPRLLLGLAVAAWAALAAAGEPGLSGFGDVDPTCSTTSARLVLSSERNETGDWVARVRLVHADADPNSWERWRVDAEHSVLRCAGAETRVLVEANLTIPRSALRPVSAPPPVVVRRPASGNATDDEGSGGDGGGDALPEGYVTIPRLGSAYRYHDDWLMWSDARAACEAEGGHLAVPGSEEEYNALAKLSSKHPWVGLFYDKERGRYMTVNDEPIEELNYVRWGPGEPDKSGDCIFFQTLTKMLYDEPCGFVEVFVCETNLYEEPEDGDAAQM</sequence>
<evidence type="ECO:0000256" key="2">
    <source>
        <dbReference type="SAM" id="MobiDB-lite"/>
    </source>
</evidence>
<reference evidence="5 6" key="1">
    <citation type="submission" date="2024-03" db="EMBL/GenBank/DDBJ databases">
        <title>The genome assembly and annotation of the cricket Gryllus longicercus Weissman &amp; Gray.</title>
        <authorList>
            <person name="Szrajer S."/>
            <person name="Gray D."/>
            <person name="Ylla G."/>
        </authorList>
    </citation>
    <scope>NUCLEOTIDE SEQUENCE [LARGE SCALE GENOMIC DNA]</scope>
    <source>
        <strain evidence="5">DAG 2021-001</strain>
        <tissue evidence="5">Whole body minus gut</tissue>
    </source>
</reference>
<dbReference type="InterPro" id="IPR018378">
    <property type="entry name" value="C-type_lectin_CS"/>
</dbReference>
<keyword evidence="1" id="KW-1015">Disulfide bond</keyword>
<evidence type="ECO:0000256" key="3">
    <source>
        <dbReference type="SAM" id="SignalP"/>
    </source>
</evidence>
<dbReference type="AlphaFoldDB" id="A0AAN9VI25"/>
<dbReference type="SMART" id="SM00034">
    <property type="entry name" value="CLECT"/>
    <property type="match status" value="1"/>
</dbReference>
<name>A0AAN9VI25_9ORTH</name>
<proteinExistence type="predicted"/>
<dbReference type="InterPro" id="IPR016187">
    <property type="entry name" value="CTDL_fold"/>
</dbReference>
<dbReference type="InterPro" id="IPR001304">
    <property type="entry name" value="C-type_lectin-like"/>
</dbReference>
<dbReference type="PANTHER" id="PTHR22801">
    <property type="entry name" value="LITHOSTATHINE"/>
    <property type="match status" value="1"/>
</dbReference>
<dbReference type="Gene3D" id="3.10.100.10">
    <property type="entry name" value="Mannose-Binding Protein A, subunit A"/>
    <property type="match status" value="1"/>
</dbReference>
<evidence type="ECO:0000313" key="6">
    <source>
        <dbReference type="Proteomes" id="UP001378592"/>
    </source>
</evidence>
<dbReference type="InterPro" id="IPR050801">
    <property type="entry name" value="Ca-Dep_Lectins_ImmuneDev"/>
</dbReference>
<dbReference type="PANTHER" id="PTHR22801:SF63">
    <property type="entry name" value="C-TYPE LECTIN DOMAIN-CONTAINING PROTEIN"/>
    <property type="match status" value="1"/>
</dbReference>
<dbReference type="Proteomes" id="UP001378592">
    <property type="component" value="Unassembled WGS sequence"/>
</dbReference>
<feature type="region of interest" description="Disordered" evidence="2">
    <location>
        <begin position="115"/>
        <end position="143"/>
    </location>
</feature>
<dbReference type="Pfam" id="PF00059">
    <property type="entry name" value="Lectin_C"/>
    <property type="match status" value="1"/>
</dbReference>
<dbReference type="PROSITE" id="PS50041">
    <property type="entry name" value="C_TYPE_LECTIN_2"/>
    <property type="match status" value="1"/>
</dbReference>
<dbReference type="InterPro" id="IPR016186">
    <property type="entry name" value="C-type_lectin-like/link_sf"/>
</dbReference>
<feature type="signal peptide" evidence="3">
    <location>
        <begin position="1"/>
        <end position="25"/>
    </location>
</feature>
<gene>
    <name evidence="5" type="ORF">R5R35_011129</name>
</gene>
<keyword evidence="3" id="KW-0732">Signal</keyword>
<comment type="caution">
    <text evidence="5">The sequence shown here is derived from an EMBL/GenBank/DDBJ whole genome shotgun (WGS) entry which is preliminary data.</text>
</comment>
<feature type="chain" id="PRO_5042962062" description="C-type lectin domain-containing protein" evidence="3">
    <location>
        <begin position="26"/>
        <end position="279"/>
    </location>
</feature>
<keyword evidence="6" id="KW-1185">Reference proteome</keyword>
<dbReference type="CDD" id="cd00037">
    <property type="entry name" value="CLECT"/>
    <property type="match status" value="1"/>
</dbReference>
<dbReference type="PROSITE" id="PS00615">
    <property type="entry name" value="C_TYPE_LECTIN_1"/>
    <property type="match status" value="1"/>
</dbReference>
<accession>A0AAN9VI25</accession>
<dbReference type="EMBL" id="JAZDUA010000286">
    <property type="protein sequence ID" value="KAK7862235.1"/>
    <property type="molecule type" value="Genomic_DNA"/>
</dbReference>
<dbReference type="SUPFAM" id="SSF56436">
    <property type="entry name" value="C-type lectin-like"/>
    <property type="match status" value="1"/>
</dbReference>